<keyword evidence="4" id="KW-0862">Zinc</keyword>
<protein>
    <recommendedName>
        <fullName evidence="6">SPX domain-containing protein</fullName>
    </recommendedName>
</protein>
<accession>A0A7S2SDM5</accession>
<dbReference type="InterPro" id="IPR004331">
    <property type="entry name" value="SPX_dom"/>
</dbReference>
<evidence type="ECO:0000256" key="3">
    <source>
        <dbReference type="ARBA" id="ARBA00022801"/>
    </source>
</evidence>
<gene>
    <name evidence="7" type="ORF">QSP1433_LOCUS13054</name>
</gene>
<keyword evidence="2" id="KW-0479">Metal-binding</keyword>
<dbReference type="SUPFAM" id="SSF53187">
    <property type="entry name" value="Zn-dependent exopeptidases"/>
    <property type="match status" value="1"/>
</dbReference>
<sequence>MKFGKLLRLQANLKWNSKWFDYYVDYKGFKKHMKSHLDENRRISLWKNYQAEFKPRWNREIAKVNNFMKREIELLNYRLEKNKEGGEASQGDMLKVTIRLQRLSKFNGINEQAFAKLIKKVHKRLPEDCPQEFLEELQKFAGHVEKSFRDHAEKLHNLKEALEALLGEPILMDFDETLAEQQQEESEVVDEIPVLRELVLDAYQPGKIHRIKLAIQEDELSEFIVVPIIIAKGLYDGPVLGITSALHGNELNGVPLIFRLFREIAVDKLRGTLIAIPVLNPPGYQRRQRGFFDSQDLNRLFPGKPDGNCGQVFVHNILEKIVKKFEFHIDLHTASFGRVNSLYVRADMLHPMSHQMALLQHPQIIVHNTAPDGSLRSAAMGLGIPSITVEIGNPLVFHTPFVENALYGVENVMKWLQMQDFDEISTEASEPREQLSDVPHRPATPKEREAQEIHTTVCARSKWIYAGHGGILRVPPKVNTWVTKGDVLAYVQNLFGDIIKTYRCELDGIVVGKSTNPICSTGDRIVHIGYIEDEFPTKADDGHT</sequence>
<evidence type="ECO:0000259" key="6">
    <source>
        <dbReference type="PROSITE" id="PS51382"/>
    </source>
</evidence>
<name>A0A7S2SDM5_9STRA</name>
<evidence type="ECO:0000256" key="1">
    <source>
        <dbReference type="ARBA" id="ARBA00001947"/>
    </source>
</evidence>
<dbReference type="PANTHER" id="PTHR37326">
    <property type="entry name" value="BLL3975 PROTEIN"/>
    <property type="match status" value="1"/>
</dbReference>
<feature type="region of interest" description="Disordered" evidence="5">
    <location>
        <begin position="426"/>
        <end position="452"/>
    </location>
</feature>
<dbReference type="GO" id="GO:0046872">
    <property type="term" value="F:metal ion binding"/>
    <property type="evidence" value="ECO:0007669"/>
    <property type="project" value="UniProtKB-KW"/>
</dbReference>
<feature type="compositionally biased region" description="Basic and acidic residues" evidence="5">
    <location>
        <begin position="429"/>
        <end position="452"/>
    </location>
</feature>
<evidence type="ECO:0000256" key="4">
    <source>
        <dbReference type="ARBA" id="ARBA00022833"/>
    </source>
</evidence>
<dbReference type="PANTHER" id="PTHR37326:SF1">
    <property type="entry name" value="BLL3975 PROTEIN"/>
    <property type="match status" value="1"/>
</dbReference>
<evidence type="ECO:0000256" key="2">
    <source>
        <dbReference type="ARBA" id="ARBA00022723"/>
    </source>
</evidence>
<dbReference type="CDD" id="cd14447">
    <property type="entry name" value="SPX"/>
    <property type="match status" value="1"/>
</dbReference>
<keyword evidence="3" id="KW-0378">Hydrolase</keyword>
<feature type="domain" description="SPX" evidence="6">
    <location>
        <begin position="1"/>
        <end position="135"/>
    </location>
</feature>
<dbReference type="AlphaFoldDB" id="A0A7S2SDM5"/>
<dbReference type="CDD" id="cd06251">
    <property type="entry name" value="M14_ASTE_ASPA-like"/>
    <property type="match status" value="1"/>
</dbReference>
<dbReference type="EMBL" id="HBHK01020558">
    <property type="protein sequence ID" value="CAD9697004.1"/>
    <property type="molecule type" value="Transcribed_RNA"/>
</dbReference>
<comment type="cofactor">
    <cofactor evidence="1">
        <name>Zn(2+)</name>
        <dbReference type="ChEBI" id="CHEBI:29105"/>
    </cofactor>
</comment>
<evidence type="ECO:0000313" key="7">
    <source>
        <dbReference type="EMBL" id="CAD9697004.1"/>
    </source>
</evidence>
<dbReference type="GO" id="GO:0016788">
    <property type="term" value="F:hydrolase activity, acting on ester bonds"/>
    <property type="evidence" value="ECO:0007669"/>
    <property type="project" value="InterPro"/>
</dbReference>
<dbReference type="InterPro" id="IPR055438">
    <property type="entry name" value="AstE_AspA_cat"/>
</dbReference>
<proteinExistence type="predicted"/>
<evidence type="ECO:0000256" key="5">
    <source>
        <dbReference type="SAM" id="MobiDB-lite"/>
    </source>
</evidence>
<organism evidence="7">
    <name type="scientific">Mucochytrium quahogii</name>
    <dbReference type="NCBI Taxonomy" id="96639"/>
    <lineage>
        <taxon>Eukaryota</taxon>
        <taxon>Sar</taxon>
        <taxon>Stramenopiles</taxon>
        <taxon>Bigyra</taxon>
        <taxon>Labyrinthulomycetes</taxon>
        <taxon>Thraustochytrida</taxon>
        <taxon>Thraustochytriidae</taxon>
        <taxon>Mucochytrium</taxon>
    </lineage>
</organism>
<dbReference type="InterPro" id="IPR053138">
    <property type="entry name" value="N-alpha-Ac-DABA_deacetylase"/>
</dbReference>
<dbReference type="Gene3D" id="3.40.630.10">
    <property type="entry name" value="Zn peptidases"/>
    <property type="match status" value="1"/>
</dbReference>
<dbReference type="PROSITE" id="PS51382">
    <property type="entry name" value="SPX"/>
    <property type="match status" value="1"/>
</dbReference>
<reference evidence="7" key="1">
    <citation type="submission" date="2021-01" db="EMBL/GenBank/DDBJ databases">
        <authorList>
            <person name="Corre E."/>
            <person name="Pelletier E."/>
            <person name="Niang G."/>
            <person name="Scheremetjew M."/>
            <person name="Finn R."/>
            <person name="Kale V."/>
            <person name="Holt S."/>
            <person name="Cochrane G."/>
            <person name="Meng A."/>
            <person name="Brown T."/>
            <person name="Cohen L."/>
        </authorList>
    </citation>
    <scope>NUCLEOTIDE SEQUENCE</scope>
    <source>
        <strain evidence="7">NY070348D</strain>
    </source>
</reference>
<dbReference type="Pfam" id="PF24827">
    <property type="entry name" value="AstE_AspA_cat"/>
    <property type="match status" value="1"/>
</dbReference>